<name>A0ACB8B6G0_9AGAM</name>
<reference evidence="1" key="1">
    <citation type="journal article" date="2021" name="New Phytol.">
        <title>Evolutionary innovations through gain and loss of genes in the ectomycorrhizal Boletales.</title>
        <authorList>
            <person name="Wu G."/>
            <person name="Miyauchi S."/>
            <person name="Morin E."/>
            <person name="Kuo A."/>
            <person name="Drula E."/>
            <person name="Varga T."/>
            <person name="Kohler A."/>
            <person name="Feng B."/>
            <person name="Cao Y."/>
            <person name="Lipzen A."/>
            <person name="Daum C."/>
            <person name="Hundley H."/>
            <person name="Pangilinan J."/>
            <person name="Johnson J."/>
            <person name="Barry K."/>
            <person name="LaButti K."/>
            <person name="Ng V."/>
            <person name="Ahrendt S."/>
            <person name="Min B."/>
            <person name="Choi I.G."/>
            <person name="Park H."/>
            <person name="Plett J.M."/>
            <person name="Magnuson J."/>
            <person name="Spatafora J.W."/>
            <person name="Nagy L.G."/>
            <person name="Henrissat B."/>
            <person name="Grigoriev I.V."/>
            <person name="Yang Z.L."/>
            <person name="Xu J."/>
            <person name="Martin F.M."/>
        </authorList>
    </citation>
    <scope>NUCLEOTIDE SEQUENCE</scope>
    <source>
        <strain evidence="1">KUC20120723A-06</strain>
    </source>
</reference>
<protein>
    <submittedName>
        <fullName evidence="1">Uncharacterized protein</fullName>
    </submittedName>
</protein>
<evidence type="ECO:0000313" key="2">
    <source>
        <dbReference type="Proteomes" id="UP000790709"/>
    </source>
</evidence>
<dbReference type="Proteomes" id="UP000790709">
    <property type="component" value="Unassembled WGS sequence"/>
</dbReference>
<organism evidence="1 2">
    <name type="scientific">Leucogyrophana mollusca</name>
    <dbReference type="NCBI Taxonomy" id="85980"/>
    <lineage>
        <taxon>Eukaryota</taxon>
        <taxon>Fungi</taxon>
        <taxon>Dikarya</taxon>
        <taxon>Basidiomycota</taxon>
        <taxon>Agaricomycotina</taxon>
        <taxon>Agaricomycetes</taxon>
        <taxon>Agaricomycetidae</taxon>
        <taxon>Boletales</taxon>
        <taxon>Boletales incertae sedis</taxon>
        <taxon>Leucogyrophana</taxon>
    </lineage>
</organism>
<proteinExistence type="predicted"/>
<evidence type="ECO:0000313" key="1">
    <source>
        <dbReference type="EMBL" id="KAH7921265.1"/>
    </source>
</evidence>
<keyword evidence="2" id="KW-1185">Reference proteome</keyword>
<sequence>MAYVHYRMALGVVGRELTTFKSTRELVIALSDAVEAHMHAYEDAGILHRDIRVGNIILRNDGTGGLLIDWDICKPLDIVSRRRHDRTGTWQFMAAALLRNPQKPHELQDDLESFLHVLTWSVIRCYPSNLDAVERGTYLRLTFDQTIERVDGITGGLQKYLTLATGQYLPEGPGGDFRFSVSSPLLDLLKALSRGFAARYQAPPTEAARKRLEQRKAQAVADNNTMWLEDLPDHPVEAYDRALRALSNSDWVLSTLRSYAEGKHGPWPTDDAAQRQPIASDKDETALQQMIHAHQVQQLEENRVNSRGLLVSGGSGSGSKREADEPPASEEPKRSRDNNGGYNVRRG</sequence>
<dbReference type="EMBL" id="MU266534">
    <property type="protein sequence ID" value="KAH7921265.1"/>
    <property type="molecule type" value="Genomic_DNA"/>
</dbReference>
<gene>
    <name evidence="1" type="ORF">BV22DRAFT_1096760</name>
</gene>
<accession>A0ACB8B6G0</accession>
<comment type="caution">
    <text evidence="1">The sequence shown here is derived from an EMBL/GenBank/DDBJ whole genome shotgun (WGS) entry which is preliminary data.</text>
</comment>